<keyword evidence="4" id="KW-0597">Phosphoprotein</keyword>
<keyword evidence="7" id="KW-0378">Hydrolase</keyword>
<comment type="cofactor">
    <cofactor evidence="1">
        <name>Ca(2+)</name>
        <dbReference type="ChEBI" id="CHEBI:29108"/>
    </cofactor>
</comment>
<dbReference type="GO" id="GO:0016298">
    <property type="term" value="F:lipase activity"/>
    <property type="evidence" value="ECO:0007669"/>
    <property type="project" value="TreeGrafter"/>
</dbReference>
<keyword evidence="6" id="KW-0479">Metal-binding</keyword>
<keyword evidence="9" id="KW-0442">Lipid degradation</keyword>
<evidence type="ECO:0000256" key="9">
    <source>
        <dbReference type="ARBA" id="ARBA00022963"/>
    </source>
</evidence>
<feature type="domain" description="Fungal lipase-type" evidence="15">
    <location>
        <begin position="89"/>
        <end position="226"/>
    </location>
</feature>
<evidence type="ECO:0000256" key="6">
    <source>
        <dbReference type="ARBA" id="ARBA00022723"/>
    </source>
</evidence>
<proteinExistence type="predicted"/>
<dbReference type="EMBL" id="WJXW01000015">
    <property type="protein sequence ID" value="KAF9729969.1"/>
    <property type="molecule type" value="Genomic_DNA"/>
</dbReference>
<evidence type="ECO:0000256" key="7">
    <source>
        <dbReference type="ARBA" id="ARBA00022801"/>
    </source>
</evidence>
<evidence type="ECO:0000256" key="4">
    <source>
        <dbReference type="ARBA" id="ARBA00022553"/>
    </source>
</evidence>
<dbReference type="PANTHER" id="PTHR45792">
    <property type="entry name" value="DIACYLGLYCEROL LIPASE HOMOLOG-RELATED"/>
    <property type="match status" value="1"/>
</dbReference>
<dbReference type="GO" id="GO:0005886">
    <property type="term" value="C:plasma membrane"/>
    <property type="evidence" value="ECO:0007669"/>
    <property type="project" value="UniProtKB-SubCell"/>
</dbReference>
<comment type="caution">
    <text evidence="16">The sequence shown here is derived from an EMBL/GenBank/DDBJ whole genome shotgun (WGS) entry which is preliminary data.</text>
</comment>
<comment type="catalytic activity">
    <reaction evidence="13">
        <text>a 1,2-diacyl-sn-glycerol + H2O = a 2-acylglycerol + a fatty acid + H(+)</text>
        <dbReference type="Rhea" id="RHEA:33275"/>
        <dbReference type="ChEBI" id="CHEBI:15377"/>
        <dbReference type="ChEBI" id="CHEBI:15378"/>
        <dbReference type="ChEBI" id="CHEBI:17389"/>
        <dbReference type="ChEBI" id="CHEBI:17815"/>
        <dbReference type="ChEBI" id="CHEBI:28868"/>
        <dbReference type="EC" id="3.1.1.116"/>
    </reaction>
    <physiologicalReaction direction="left-to-right" evidence="13">
        <dbReference type="Rhea" id="RHEA:33276"/>
    </physiologicalReaction>
</comment>
<dbReference type="Proteomes" id="UP000756921">
    <property type="component" value="Unassembled WGS sequence"/>
</dbReference>
<gene>
    <name evidence="16" type="ORF">PMIN01_11902</name>
</gene>
<name>A0A9P6KL03_9PLEO</name>
<evidence type="ECO:0000256" key="1">
    <source>
        <dbReference type="ARBA" id="ARBA00001913"/>
    </source>
</evidence>
<dbReference type="GO" id="GO:0019369">
    <property type="term" value="P:arachidonate metabolic process"/>
    <property type="evidence" value="ECO:0007669"/>
    <property type="project" value="TreeGrafter"/>
</dbReference>
<organism evidence="16 17">
    <name type="scientific">Paraphaeosphaeria minitans</name>
    <dbReference type="NCBI Taxonomy" id="565426"/>
    <lineage>
        <taxon>Eukaryota</taxon>
        <taxon>Fungi</taxon>
        <taxon>Dikarya</taxon>
        <taxon>Ascomycota</taxon>
        <taxon>Pezizomycotina</taxon>
        <taxon>Dothideomycetes</taxon>
        <taxon>Pleosporomycetidae</taxon>
        <taxon>Pleosporales</taxon>
        <taxon>Massarineae</taxon>
        <taxon>Didymosphaeriaceae</taxon>
        <taxon>Paraphaeosphaeria</taxon>
    </lineage>
</organism>
<dbReference type="AlphaFoldDB" id="A0A9P6KL03"/>
<evidence type="ECO:0000256" key="3">
    <source>
        <dbReference type="ARBA" id="ARBA00022475"/>
    </source>
</evidence>
<keyword evidence="12" id="KW-0472">Membrane</keyword>
<evidence type="ECO:0000256" key="8">
    <source>
        <dbReference type="ARBA" id="ARBA00022837"/>
    </source>
</evidence>
<dbReference type="InterPro" id="IPR029058">
    <property type="entry name" value="AB_hydrolase_fold"/>
</dbReference>
<evidence type="ECO:0000313" key="17">
    <source>
        <dbReference type="Proteomes" id="UP000756921"/>
    </source>
</evidence>
<dbReference type="Pfam" id="PF01764">
    <property type="entry name" value="Lipase_3"/>
    <property type="match status" value="1"/>
</dbReference>
<protein>
    <recommendedName>
        <fullName evidence="14">sn-1-specific diacylglycerol lipase</fullName>
        <ecNumber evidence="14">3.1.1.116</ecNumber>
    </recommendedName>
</protein>
<dbReference type="PANTHER" id="PTHR45792:SF8">
    <property type="entry name" value="DIACYLGLYCEROL LIPASE-ALPHA"/>
    <property type="match status" value="1"/>
</dbReference>
<evidence type="ECO:0000256" key="10">
    <source>
        <dbReference type="ARBA" id="ARBA00022989"/>
    </source>
</evidence>
<evidence type="ECO:0000256" key="13">
    <source>
        <dbReference type="ARBA" id="ARBA00024531"/>
    </source>
</evidence>
<accession>A0A9P6KL03</accession>
<dbReference type="OrthoDB" id="3791445at2759"/>
<dbReference type="CDD" id="cd00519">
    <property type="entry name" value="Lipase_3"/>
    <property type="match status" value="1"/>
</dbReference>
<keyword evidence="8" id="KW-0106">Calcium</keyword>
<sequence>MNGRQTSQQPPHTQLASILPACSIRATPAHIAATENEIAPAAWPLIHLAAACSDEAYNGVTVSLATPSAALERIKISQRRTSSQSRVTVVAVSGTRGLKDWIVNLKKGASEPRGGGQRNLCHTGFLEAVKILISPLAVSLSAVERGSTLLFTGHSAGAAIASLLYAHLKSTKTSPLPETAAEFDAIHCIVFGAPPISTTTLPVHGDERSNHQGSLFLSLINDGDPIIEADMGYIAKKYRWLKPFRPHSLLIRRSWDNRAMEPGSGIAAKLGSRLFANSGTLFSMRVESATLPQISIRVTDNKELDENGVTTWRVHRMEIYRKRIATLLANGEPIDDRCKDEEACASHTVTSRRNAHVEEVMLNGWIGLLLL</sequence>
<keyword evidence="5" id="KW-0812">Transmembrane</keyword>
<reference evidence="16" key="1">
    <citation type="journal article" date="2020" name="Mol. Plant Microbe Interact.">
        <title>Genome Sequence of the Biocontrol Agent Coniothyrium minitans strain Conio (IMI 134523).</title>
        <authorList>
            <person name="Patel D."/>
            <person name="Shittu T.A."/>
            <person name="Baroncelli R."/>
            <person name="Muthumeenakshi S."/>
            <person name="Osborne T.H."/>
            <person name="Janganan T.K."/>
            <person name="Sreenivasaprasad S."/>
        </authorList>
    </citation>
    <scope>NUCLEOTIDE SEQUENCE</scope>
    <source>
        <strain evidence="16">Conio</strain>
    </source>
</reference>
<evidence type="ECO:0000256" key="12">
    <source>
        <dbReference type="ARBA" id="ARBA00023136"/>
    </source>
</evidence>
<dbReference type="Gene3D" id="3.40.50.1820">
    <property type="entry name" value="alpha/beta hydrolase"/>
    <property type="match status" value="1"/>
</dbReference>
<keyword evidence="10" id="KW-1133">Transmembrane helix</keyword>
<evidence type="ECO:0000256" key="14">
    <source>
        <dbReference type="ARBA" id="ARBA00026104"/>
    </source>
</evidence>
<keyword evidence="17" id="KW-1185">Reference proteome</keyword>
<keyword evidence="3" id="KW-1003">Cell membrane</keyword>
<dbReference type="SUPFAM" id="SSF53474">
    <property type="entry name" value="alpha/beta-Hydrolases"/>
    <property type="match status" value="1"/>
</dbReference>
<comment type="subcellular location">
    <subcellularLocation>
        <location evidence="2">Cell membrane</location>
        <topology evidence="2">Multi-pass membrane protein</topology>
    </subcellularLocation>
</comment>
<evidence type="ECO:0000256" key="2">
    <source>
        <dbReference type="ARBA" id="ARBA00004651"/>
    </source>
</evidence>
<evidence type="ECO:0000259" key="15">
    <source>
        <dbReference type="Pfam" id="PF01764"/>
    </source>
</evidence>
<dbReference type="GO" id="GO:0046872">
    <property type="term" value="F:metal ion binding"/>
    <property type="evidence" value="ECO:0007669"/>
    <property type="project" value="UniProtKB-KW"/>
</dbReference>
<evidence type="ECO:0000256" key="5">
    <source>
        <dbReference type="ARBA" id="ARBA00022692"/>
    </source>
</evidence>
<keyword evidence="11" id="KW-0443">Lipid metabolism</keyword>
<evidence type="ECO:0000313" key="16">
    <source>
        <dbReference type="EMBL" id="KAF9729969.1"/>
    </source>
</evidence>
<dbReference type="InterPro" id="IPR052214">
    <property type="entry name" value="DAG_Lipase-Related"/>
</dbReference>
<dbReference type="GO" id="GO:0046340">
    <property type="term" value="P:diacylglycerol catabolic process"/>
    <property type="evidence" value="ECO:0007669"/>
    <property type="project" value="TreeGrafter"/>
</dbReference>
<dbReference type="InterPro" id="IPR002921">
    <property type="entry name" value="Fungal_lipase-type"/>
</dbReference>
<evidence type="ECO:0000256" key="11">
    <source>
        <dbReference type="ARBA" id="ARBA00023098"/>
    </source>
</evidence>
<dbReference type="EC" id="3.1.1.116" evidence="14"/>